<feature type="compositionally biased region" description="Polar residues" evidence="1">
    <location>
        <begin position="11"/>
        <end position="22"/>
    </location>
</feature>
<dbReference type="InterPro" id="IPR013766">
    <property type="entry name" value="Thioredoxin_domain"/>
</dbReference>
<proteinExistence type="predicted"/>
<dbReference type="EMBL" id="JALJOQ010000229">
    <property type="protein sequence ID" value="KAK9788297.1"/>
    <property type="molecule type" value="Genomic_DNA"/>
</dbReference>
<dbReference type="PANTHER" id="PTHR47192">
    <property type="entry name" value="THIOREDOXIN-LIKE 3-2, CHLOROPLASTIC"/>
    <property type="match status" value="1"/>
</dbReference>
<dbReference type="InterPro" id="IPR036249">
    <property type="entry name" value="Thioredoxin-like_sf"/>
</dbReference>
<feature type="region of interest" description="Disordered" evidence="1">
    <location>
        <begin position="11"/>
        <end position="33"/>
    </location>
</feature>
<evidence type="ECO:0000256" key="1">
    <source>
        <dbReference type="SAM" id="MobiDB-lite"/>
    </source>
</evidence>
<sequence length="148" mass="16478">MRHLVFTNTVVSRPDTEPSTSLPPGRTSPDLGDLVSSQDEFDENVGQQSVVVVDWMARWCRKCIYLKPKLTKMLKEEFPGIPVVFIDVNAVPGTLVYDQGIRKMPTITIYKDGQKVREHIAAEGGLKAVTAIREMIKEYVDKEGGEGA</sequence>
<evidence type="ECO:0000313" key="4">
    <source>
        <dbReference type="Proteomes" id="UP001465755"/>
    </source>
</evidence>
<reference evidence="3 4" key="1">
    <citation type="journal article" date="2024" name="Nat. Commun.">
        <title>Phylogenomics reveals the evolutionary origins of lichenization in chlorophyte algae.</title>
        <authorList>
            <person name="Puginier C."/>
            <person name="Libourel C."/>
            <person name="Otte J."/>
            <person name="Skaloud P."/>
            <person name="Haon M."/>
            <person name="Grisel S."/>
            <person name="Petersen M."/>
            <person name="Berrin J.G."/>
            <person name="Delaux P.M."/>
            <person name="Dal Grande F."/>
            <person name="Keller J."/>
        </authorList>
    </citation>
    <scope>NUCLEOTIDE SEQUENCE [LARGE SCALE GENOMIC DNA]</scope>
    <source>
        <strain evidence="3 4">SAG 2036</strain>
    </source>
</reference>
<dbReference type="PROSITE" id="PS51352">
    <property type="entry name" value="THIOREDOXIN_2"/>
    <property type="match status" value="1"/>
</dbReference>
<dbReference type="PANTHER" id="PTHR47192:SF4">
    <property type="entry name" value="THIOREDOXIN-LIKE 3-2, CHLOROPLASTIC"/>
    <property type="match status" value="1"/>
</dbReference>
<comment type="caution">
    <text evidence="3">The sequence shown here is derived from an EMBL/GenBank/DDBJ whole genome shotgun (WGS) entry which is preliminary data.</text>
</comment>
<evidence type="ECO:0000313" key="3">
    <source>
        <dbReference type="EMBL" id="KAK9788297.1"/>
    </source>
</evidence>
<dbReference type="Gene3D" id="3.40.30.10">
    <property type="entry name" value="Glutaredoxin"/>
    <property type="match status" value="1"/>
</dbReference>
<dbReference type="Proteomes" id="UP001465755">
    <property type="component" value="Unassembled WGS sequence"/>
</dbReference>
<dbReference type="InterPro" id="IPR044253">
    <property type="entry name" value="WCRKC1/2"/>
</dbReference>
<dbReference type="GO" id="GO:0009570">
    <property type="term" value="C:chloroplast stroma"/>
    <property type="evidence" value="ECO:0007669"/>
    <property type="project" value="InterPro"/>
</dbReference>
<organism evidence="3 4">
    <name type="scientific">Symbiochloris irregularis</name>
    <dbReference type="NCBI Taxonomy" id="706552"/>
    <lineage>
        <taxon>Eukaryota</taxon>
        <taxon>Viridiplantae</taxon>
        <taxon>Chlorophyta</taxon>
        <taxon>core chlorophytes</taxon>
        <taxon>Trebouxiophyceae</taxon>
        <taxon>Trebouxiales</taxon>
        <taxon>Trebouxiaceae</taxon>
        <taxon>Symbiochloris</taxon>
    </lineage>
</organism>
<keyword evidence="4" id="KW-1185">Reference proteome</keyword>
<name>A0AAW1NL72_9CHLO</name>
<feature type="domain" description="Thioredoxin" evidence="2">
    <location>
        <begin position="22"/>
        <end position="141"/>
    </location>
</feature>
<dbReference type="Pfam" id="PF00085">
    <property type="entry name" value="Thioredoxin"/>
    <property type="match status" value="1"/>
</dbReference>
<dbReference type="AlphaFoldDB" id="A0AAW1NL72"/>
<dbReference type="CDD" id="cd02947">
    <property type="entry name" value="TRX_family"/>
    <property type="match status" value="1"/>
</dbReference>
<gene>
    <name evidence="3" type="ORF">WJX73_004704</name>
</gene>
<evidence type="ECO:0000259" key="2">
    <source>
        <dbReference type="PROSITE" id="PS51352"/>
    </source>
</evidence>
<dbReference type="SUPFAM" id="SSF52833">
    <property type="entry name" value="Thioredoxin-like"/>
    <property type="match status" value="1"/>
</dbReference>
<protein>
    <recommendedName>
        <fullName evidence="2">Thioredoxin domain-containing protein</fullName>
    </recommendedName>
</protein>
<accession>A0AAW1NL72</accession>